<evidence type="ECO:0000256" key="2">
    <source>
        <dbReference type="ARBA" id="ARBA00022999"/>
    </source>
</evidence>
<feature type="region of interest" description="Disordered" evidence="6">
    <location>
        <begin position="375"/>
        <end position="395"/>
    </location>
</feature>
<reference evidence="10" key="1">
    <citation type="journal article" date="2023" name="Science">
        <title>Genome structures resolve the early diversification of teleost fishes.</title>
        <authorList>
            <person name="Parey E."/>
            <person name="Louis A."/>
            <person name="Montfort J."/>
            <person name="Bouchez O."/>
            <person name="Roques C."/>
            <person name="Iampietro C."/>
            <person name="Lluch J."/>
            <person name="Castinel A."/>
            <person name="Donnadieu C."/>
            <person name="Desvignes T."/>
            <person name="Floi Bucao C."/>
            <person name="Jouanno E."/>
            <person name="Wen M."/>
            <person name="Mejri S."/>
            <person name="Dirks R."/>
            <person name="Jansen H."/>
            <person name="Henkel C."/>
            <person name="Chen W.J."/>
            <person name="Zahm M."/>
            <person name="Cabau C."/>
            <person name="Klopp C."/>
            <person name="Thompson A.W."/>
            <person name="Robinson-Rechavi M."/>
            <person name="Braasch I."/>
            <person name="Lecointre G."/>
            <person name="Bobe J."/>
            <person name="Postlethwait J.H."/>
            <person name="Berthelot C."/>
            <person name="Roest Crollius H."/>
            <person name="Guiguen Y."/>
        </authorList>
    </citation>
    <scope>NUCLEOTIDE SEQUENCE</scope>
    <source>
        <strain evidence="10">NC1722</strain>
    </source>
</reference>
<evidence type="ECO:0000259" key="7">
    <source>
        <dbReference type="PROSITE" id="PS50001"/>
    </source>
</evidence>
<dbReference type="EMBL" id="JAINUG010000296">
    <property type="protein sequence ID" value="KAJ8383326.1"/>
    <property type="molecule type" value="Genomic_DNA"/>
</dbReference>
<dbReference type="Gene3D" id="1.10.555.10">
    <property type="entry name" value="Rho GTPase activation protein"/>
    <property type="match status" value="1"/>
</dbReference>
<feature type="domain" description="SH3" evidence="8">
    <location>
        <begin position="3"/>
        <end position="79"/>
    </location>
</feature>
<dbReference type="SMART" id="SM00324">
    <property type="entry name" value="RhoGAP"/>
    <property type="match status" value="1"/>
</dbReference>
<protein>
    <submittedName>
        <fullName evidence="10">Uncharacterized protein</fullName>
    </submittedName>
</protein>
<dbReference type="Proteomes" id="UP001221898">
    <property type="component" value="Unassembled WGS sequence"/>
</dbReference>
<feature type="compositionally biased region" description="Pro residues" evidence="6">
    <location>
        <begin position="85"/>
        <end position="104"/>
    </location>
</feature>
<dbReference type="FunFam" id="2.30.30.40:FF:000075">
    <property type="entry name" value="phosphatidylinositol 3-kinase regulatory subunit alpha"/>
    <property type="match status" value="1"/>
</dbReference>
<dbReference type="PRINTS" id="PR00401">
    <property type="entry name" value="SH2DOMAIN"/>
</dbReference>
<dbReference type="Pfam" id="PF00017">
    <property type="entry name" value="SH2"/>
    <property type="match status" value="1"/>
</dbReference>
<dbReference type="PROSITE" id="PS50238">
    <property type="entry name" value="RHOGAP"/>
    <property type="match status" value="1"/>
</dbReference>
<feature type="region of interest" description="Disordered" evidence="6">
    <location>
        <begin position="307"/>
        <end position="338"/>
    </location>
</feature>
<evidence type="ECO:0000256" key="5">
    <source>
        <dbReference type="PROSITE-ProRule" id="PRU00192"/>
    </source>
</evidence>
<dbReference type="InterPro" id="IPR001452">
    <property type="entry name" value="SH3_domain"/>
</dbReference>
<dbReference type="PANTHER" id="PTHR10155">
    <property type="entry name" value="PHOSPHATIDYLINOSITOL 3-KINASE REGULATORY SUBUNIT"/>
    <property type="match status" value="1"/>
</dbReference>
<name>A0AAD7RFG7_9TELE</name>
<feature type="region of interest" description="Disordered" evidence="6">
    <location>
        <begin position="150"/>
        <end position="170"/>
    </location>
</feature>
<dbReference type="InterPro" id="IPR036028">
    <property type="entry name" value="SH3-like_dom_sf"/>
</dbReference>
<gene>
    <name evidence="10" type="ORF">AAFF_G00221860</name>
</gene>
<sequence>MAAESFQYQALYAYSRAREEDVGLQPGDVLMVSRAALLALGAQEGDEQHPERVGWITGTNERTKQRGDFPGTYVQYLGPVTMSPPSNPPRPQRPLPAAPSPVSPPAQKGAPGLELTEQFAPPQCAPPFLVKLVEAIEKQGLDSVTLYRTSHSSSANGQSHTPDDELLGTEAGSCDSDIQLLSEALIGYLWDLPSPVIPVSIHLDLQAAMQQAADGSVEEGGRREAAGVLESPAVPLQNLLTLRYLLRHLGQVRRCSERNHLDARALSRTFGPPLFHTPAPGSEAGPEFPALVLERLLEERIEDLQQNHTPPALPPKPPKGKDVTPPVTNGNSGGLSEAEWYWGDISREEVNEKMRDTPDGTFLVRDASSKVQGEYTLTLRKGGNNKSQEILSGGS</sequence>
<evidence type="ECO:0000313" key="10">
    <source>
        <dbReference type="EMBL" id="KAJ8383326.1"/>
    </source>
</evidence>
<dbReference type="GO" id="GO:0005942">
    <property type="term" value="C:phosphatidylinositol 3-kinase complex"/>
    <property type="evidence" value="ECO:0007669"/>
    <property type="project" value="TreeGrafter"/>
</dbReference>
<evidence type="ECO:0000256" key="4">
    <source>
        <dbReference type="PROSITE-ProRule" id="PRU00191"/>
    </source>
</evidence>
<evidence type="ECO:0000256" key="1">
    <source>
        <dbReference type="ARBA" id="ARBA00022443"/>
    </source>
</evidence>
<dbReference type="GO" id="GO:0008286">
    <property type="term" value="P:insulin receptor signaling pathway"/>
    <property type="evidence" value="ECO:0007669"/>
    <property type="project" value="TreeGrafter"/>
</dbReference>
<dbReference type="Gene3D" id="2.30.30.40">
    <property type="entry name" value="SH3 Domains"/>
    <property type="match status" value="1"/>
</dbReference>
<dbReference type="PANTHER" id="PTHR10155:SF1">
    <property type="entry name" value="PHOSPHATIDYLINOSITOL 3-KINASE REGULATORY SUBUNIT BETA"/>
    <property type="match status" value="1"/>
</dbReference>
<dbReference type="Gene3D" id="3.30.505.10">
    <property type="entry name" value="SH2 domain"/>
    <property type="match status" value="1"/>
</dbReference>
<dbReference type="InterPro" id="IPR036860">
    <property type="entry name" value="SH2_dom_sf"/>
</dbReference>
<keyword evidence="1 5" id="KW-0728">SH3 domain</keyword>
<dbReference type="SUPFAM" id="SSF48350">
    <property type="entry name" value="GTPase activation domain, GAP"/>
    <property type="match status" value="1"/>
</dbReference>
<proteinExistence type="predicted"/>
<evidence type="ECO:0000259" key="9">
    <source>
        <dbReference type="PROSITE" id="PS50238"/>
    </source>
</evidence>
<evidence type="ECO:0000256" key="6">
    <source>
        <dbReference type="SAM" id="MobiDB-lite"/>
    </source>
</evidence>
<evidence type="ECO:0000256" key="3">
    <source>
        <dbReference type="ARBA" id="ARBA00023288"/>
    </source>
</evidence>
<comment type="caution">
    <text evidence="10">The sequence shown here is derived from an EMBL/GenBank/DDBJ whole genome shotgun (WGS) entry which is preliminary data.</text>
</comment>
<evidence type="ECO:0000259" key="8">
    <source>
        <dbReference type="PROSITE" id="PS50002"/>
    </source>
</evidence>
<organism evidence="10 11">
    <name type="scientific">Aldrovandia affinis</name>
    <dbReference type="NCBI Taxonomy" id="143900"/>
    <lineage>
        <taxon>Eukaryota</taxon>
        <taxon>Metazoa</taxon>
        <taxon>Chordata</taxon>
        <taxon>Craniata</taxon>
        <taxon>Vertebrata</taxon>
        <taxon>Euteleostomi</taxon>
        <taxon>Actinopterygii</taxon>
        <taxon>Neopterygii</taxon>
        <taxon>Teleostei</taxon>
        <taxon>Notacanthiformes</taxon>
        <taxon>Halosauridae</taxon>
        <taxon>Aldrovandia</taxon>
    </lineage>
</organism>
<dbReference type="PROSITE" id="PS50001">
    <property type="entry name" value="SH2"/>
    <property type="match status" value="1"/>
</dbReference>
<dbReference type="SUPFAM" id="SSF55550">
    <property type="entry name" value="SH2 domain"/>
    <property type="match status" value="1"/>
</dbReference>
<keyword evidence="3" id="KW-0449">Lipoprotein</keyword>
<keyword evidence="11" id="KW-1185">Reference proteome</keyword>
<accession>A0AAD7RFG7</accession>
<feature type="region of interest" description="Disordered" evidence="6">
    <location>
        <begin position="78"/>
        <end position="112"/>
    </location>
</feature>
<dbReference type="GO" id="GO:0046935">
    <property type="term" value="F:1-phosphatidylinositol-3-kinase regulator activity"/>
    <property type="evidence" value="ECO:0007669"/>
    <property type="project" value="TreeGrafter"/>
</dbReference>
<dbReference type="InterPro" id="IPR008936">
    <property type="entry name" value="Rho_GTPase_activation_prot"/>
</dbReference>
<dbReference type="PROSITE" id="PS50002">
    <property type="entry name" value="SH3"/>
    <property type="match status" value="1"/>
</dbReference>
<dbReference type="AlphaFoldDB" id="A0AAD7RFG7"/>
<dbReference type="SMART" id="SM00326">
    <property type="entry name" value="SH3"/>
    <property type="match status" value="1"/>
</dbReference>
<feature type="domain" description="Rho-GAP" evidence="9">
    <location>
        <begin position="113"/>
        <end position="304"/>
    </location>
</feature>
<feature type="domain" description="SH2" evidence="7">
    <location>
        <begin position="340"/>
        <end position="395"/>
    </location>
</feature>
<feature type="compositionally biased region" description="Polar residues" evidence="6">
    <location>
        <begin position="150"/>
        <end position="160"/>
    </location>
</feature>
<dbReference type="GO" id="GO:0046854">
    <property type="term" value="P:phosphatidylinositol phosphate biosynthetic process"/>
    <property type="evidence" value="ECO:0007669"/>
    <property type="project" value="TreeGrafter"/>
</dbReference>
<evidence type="ECO:0000313" key="11">
    <source>
        <dbReference type="Proteomes" id="UP001221898"/>
    </source>
</evidence>
<dbReference type="InterPro" id="IPR000198">
    <property type="entry name" value="RhoGAP_dom"/>
</dbReference>
<dbReference type="InterPro" id="IPR000980">
    <property type="entry name" value="SH2"/>
</dbReference>
<keyword evidence="2 4" id="KW-0727">SH2 domain</keyword>
<dbReference type="SUPFAM" id="SSF50044">
    <property type="entry name" value="SH3-domain"/>
    <property type="match status" value="1"/>
</dbReference>
<dbReference type="Pfam" id="PF00620">
    <property type="entry name" value="RhoGAP"/>
    <property type="match status" value="1"/>
</dbReference>
<feature type="compositionally biased region" description="Polar residues" evidence="6">
    <location>
        <begin position="384"/>
        <end position="395"/>
    </location>
</feature>